<dbReference type="NCBIfam" id="TIGR01641">
    <property type="entry name" value="phageSPP1_gp7"/>
    <property type="match status" value="1"/>
</dbReference>
<dbReference type="InterPro" id="IPR006528">
    <property type="entry name" value="Phage_head_morphogenesis_dom"/>
</dbReference>
<organism evidence="2">
    <name type="scientific">Siphoviridae sp. ct8eQ1</name>
    <dbReference type="NCBI Taxonomy" id="2826171"/>
    <lineage>
        <taxon>Viruses</taxon>
        <taxon>Duplodnaviria</taxon>
        <taxon>Heunggongvirae</taxon>
        <taxon>Uroviricota</taxon>
        <taxon>Caudoviricetes</taxon>
    </lineage>
</organism>
<sequence>MKKLTPTQRYNQERKAQSDLIKRDIDRDKLIEEIYKSAENRIQKRIDSYYLRYANSTGLTKQEAMKLADSMDVTQYSNAAAIAVRNRDFSEKTNKWLKVYNLKMKVSRLELLKRQLQLELMQMTAGLFELFNDEREKELEQEYKRQAGILGLSIGEVPEQLKRVLEADFYGATFSNRVWGRNGLQHGLQREIFSSLNRIYTDMDGYKKEMNRLSDKFQTSKYNAQRLLKTEIARINADTQLTMYKGVGFTHLIYVAEPGACDICGKLNKTKIPIDEAEKGVNMFPMHPNCRCSTFAQFELVYKDGRTNLDEFKTEK</sequence>
<proteinExistence type="predicted"/>
<dbReference type="EMBL" id="BK015025">
    <property type="protein sequence ID" value="DAD87703.1"/>
    <property type="molecule type" value="Genomic_DNA"/>
</dbReference>
<dbReference type="Pfam" id="PF04233">
    <property type="entry name" value="Phage_Mu_F"/>
    <property type="match status" value="1"/>
</dbReference>
<name>A0A8S5MZZ7_9CAUD</name>
<accession>A0A8S5MZZ7</accession>
<evidence type="ECO:0000259" key="1">
    <source>
        <dbReference type="Pfam" id="PF04233"/>
    </source>
</evidence>
<evidence type="ECO:0000313" key="2">
    <source>
        <dbReference type="EMBL" id="DAD87703.1"/>
    </source>
</evidence>
<feature type="domain" description="Phage head morphogenesis" evidence="1">
    <location>
        <begin position="205"/>
        <end position="294"/>
    </location>
</feature>
<protein>
    <submittedName>
        <fullName evidence="2">Minor capsid protein</fullName>
    </submittedName>
</protein>
<reference evidence="2" key="1">
    <citation type="journal article" date="2021" name="Proc. Natl. Acad. Sci. U.S.A.">
        <title>A Catalog of Tens of Thousands of Viruses from Human Metagenomes Reveals Hidden Associations with Chronic Diseases.</title>
        <authorList>
            <person name="Tisza M.J."/>
            <person name="Buck C.B."/>
        </authorList>
    </citation>
    <scope>NUCLEOTIDE SEQUENCE</scope>
    <source>
        <strain evidence="2">Ct8eQ1</strain>
    </source>
</reference>